<organism evidence="9">
    <name type="scientific">Lankesteria abbotti</name>
    <dbReference type="NCBI Taxonomy" id="340204"/>
    <lineage>
        <taxon>Eukaryota</taxon>
        <taxon>Sar</taxon>
        <taxon>Alveolata</taxon>
        <taxon>Apicomplexa</taxon>
        <taxon>Conoidasida</taxon>
        <taxon>Gregarinasina</taxon>
        <taxon>Eugregarinorida</taxon>
        <taxon>Lecudinidae</taxon>
        <taxon>Lankesteria</taxon>
    </lineage>
</organism>
<feature type="transmembrane region" description="Helical" evidence="8">
    <location>
        <begin position="390"/>
        <end position="414"/>
    </location>
</feature>
<feature type="transmembrane region" description="Helical" evidence="8">
    <location>
        <begin position="160"/>
        <end position="180"/>
    </location>
</feature>
<reference evidence="9" key="1">
    <citation type="submission" date="2021-01" db="EMBL/GenBank/DDBJ databases">
        <authorList>
            <person name="Corre E."/>
            <person name="Pelletier E."/>
            <person name="Niang G."/>
            <person name="Scheremetjew M."/>
            <person name="Finn R."/>
            <person name="Kale V."/>
            <person name="Holt S."/>
            <person name="Cochrane G."/>
            <person name="Meng A."/>
            <person name="Brown T."/>
            <person name="Cohen L."/>
        </authorList>
    </citation>
    <scope>NUCLEOTIDE SEQUENCE</scope>
    <source>
        <strain evidence="9">Grappler Inlet BC</strain>
    </source>
</reference>
<evidence type="ECO:0000256" key="2">
    <source>
        <dbReference type="ARBA" id="ARBA00006595"/>
    </source>
</evidence>
<feature type="transmembrane region" description="Helical" evidence="8">
    <location>
        <begin position="93"/>
        <end position="126"/>
    </location>
</feature>
<dbReference type="PANTHER" id="PTHR20772">
    <property type="entry name" value="PROTEIN FMP42"/>
    <property type="match status" value="1"/>
</dbReference>
<feature type="transmembrane region" description="Helical" evidence="8">
    <location>
        <begin position="303"/>
        <end position="324"/>
    </location>
</feature>
<feature type="transmembrane region" description="Helical" evidence="8">
    <location>
        <begin position="23"/>
        <end position="42"/>
    </location>
</feature>
<dbReference type="GO" id="GO:0006865">
    <property type="term" value="P:amino acid transport"/>
    <property type="evidence" value="ECO:0007669"/>
    <property type="project" value="UniProtKB-KW"/>
</dbReference>
<dbReference type="SUPFAM" id="SSF103473">
    <property type="entry name" value="MFS general substrate transporter"/>
    <property type="match status" value="1"/>
</dbReference>
<keyword evidence="3" id="KW-0813">Transport</keyword>
<evidence type="ECO:0000256" key="5">
    <source>
        <dbReference type="ARBA" id="ARBA00022970"/>
    </source>
</evidence>
<feature type="transmembrane region" description="Helical" evidence="8">
    <location>
        <begin position="420"/>
        <end position="440"/>
    </location>
</feature>
<evidence type="ECO:0000256" key="6">
    <source>
        <dbReference type="ARBA" id="ARBA00022989"/>
    </source>
</evidence>
<accession>A0A7S2VTH1</accession>
<comment type="similarity">
    <text evidence="2">Belongs to the SLC43A transporter (TC 2.A.1.44) family.</text>
</comment>
<gene>
    <name evidence="9" type="ORF">LABB0372_LOCUS633</name>
</gene>
<dbReference type="PANTHER" id="PTHR20772:SF2">
    <property type="entry name" value="PROTEIN FMP42"/>
    <property type="match status" value="1"/>
</dbReference>
<evidence type="ECO:0000313" key="9">
    <source>
        <dbReference type="EMBL" id="CAD9649257.1"/>
    </source>
</evidence>
<keyword evidence="4 8" id="KW-0812">Transmembrane</keyword>
<sequence>MVGTAVATGGKDDPQTWSSFRRVGLISVFVLAICLTCSAPLNSNGVRAMWRRAGVPCETGSCPHTDAGDPTTCHVAEAQMTQWLKIFQSAEMIFAFTGFLLDVIGPNFTFAIGELLLFVSIGFLWIDLNMLAMLISGMTTQFILNSCMCIGNIFSSTRNLAMAILSGSADVGQFLFPLAYTVGTYWPTFDYYAFLTFWGIVALLAATAGLFLLPRQPYPEPKASPTSATTPLLRNSITQPEADSLNPTSPNDISLKEASLKIQLLSWPFVLFVVIWMQLAIRLNGYLDSNEDILRQYGDNGTMGHYFGYILPMSFLPCVLVGLLTDSVGSIHATGVINLTAVIVNLLTLIPSLKLQWVTIFFFVIFKSALFSLMFSFVAENFGFTSFGTLTAVISFFGGIGNYFIGGVALKLALKFNSWFWINATYLVIGVVSQFFIWYMSRHPPSRVKIEVERRSIV</sequence>
<evidence type="ECO:0000256" key="4">
    <source>
        <dbReference type="ARBA" id="ARBA00022692"/>
    </source>
</evidence>
<dbReference type="InterPro" id="IPR036259">
    <property type="entry name" value="MFS_trans_sf"/>
</dbReference>
<dbReference type="Gene3D" id="1.20.1250.20">
    <property type="entry name" value="MFS general substrate transporter like domains"/>
    <property type="match status" value="2"/>
</dbReference>
<dbReference type="EMBL" id="HBHB01001345">
    <property type="protein sequence ID" value="CAD9649257.1"/>
    <property type="molecule type" value="Transcribed_RNA"/>
</dbReference>
<evidence type="ECO:0000256" key="3">
    <source>
        <dbReference type="ARBA" id="ARBA00022448"/>
    </source>
</evidence>
<dbReference type="AlphaFoldDB" id="A0A7S2VTH1"/>
<dbReference type="GO" id="GO:0016020">
    <property type="term" value="C:membrane"/>
    <property type="evidence" value="ECO:0007669"/>
    <property type="project" value="UniProtKB-SubCell"/>
</dbReference>
<evidence type="ECO:0008006" key="10">
    <source>
        <dbReference type="Google" id="ProtNLM"/>
    </source>
</evidence>
<feature type="transmembrane region" description="Helical" evidence="8">
    <location>
        <begin position="331"/>
        <end position="351"/>
    </location>
</feature>
<keyword evidence="7 8" id="KW-0472">Membrane</keyword>
<protein>
    <recommendedName>
        <fullName evidence="10">Major facilitator superfamily (MFS) profile domain-containing protein</fullName>
    </recommendedName>
</protein>
<dbReference type="InterPro" id="IPR052599">
    <property type="entry name" value="SLC43A_AATransporter"/>
</dbReference>
<feature type="transmembrane region" description="Helical" evidence="8">
    <location>
        <begin position="264"/>
        <end position="283"/>
    </location>
</feature>
<keyword evidence="6 8" id="KW-1133">Transmembrane helix</keyword>
<evidence type="ECO:0000256" key="7">
    <source>
        <dbReference type="ARBA" id="ARBA00023136"/>
    </source>
</evidence>
<comment type="subcellular location">
    <subcellularLocation>
        <location evidence="1">Membrane</location>
        <topology evidence="1">Multi-pass membrane protein</topology>
    </subcellularLocation>
</comment>
<proteinExistence type="inferred from homology"/>
<evidence type="ECO:0000256" key="8">
    <source>
        <dbReference type="SAM" id="Phobius"/>
    </source>
</evidence>
<feature type="transmembrane region" description="Helical" evidence="8">
    <location>
        <begin position="357"/>
        <end position="378"/>
    </location>
</feature>
<evidence type="ECO:0000256" key="1">
    <source>
        <dbReference type="ARBA" id="ARBA00004141"/>
    </source>
</evidence>
<keyword evidence="5" id="KW-0029">Amino-acid transport</keyword>
<name>A0A7S2VTH1_9APIC</name>
<feature type="transmembrane region" description="Helical" evidence="8">
    <location>
        <begin position="192"/>
        <end position="213"/>
    </location>
</feature>